<dbReference type="PRINTS" id="PR02008">
    <property type="entry name" value="RCMTFAMILY"/>
</dbReference>
<evidence type="ECO:0000313" key="17">
    <source>
        <dbReference type="Proteomes" id="UP001208656"/>
    </source>
</evidence>
<reference evidence="16 17" key="1">
    <citation type="submission" date="2022-10" db="EMBL/GenBank/DDBJ databases">
        <title>Description of Fervidibacillus gen. nov. in the family Fervidibacillaceae fam. nov. with two species, Fervidibacillus albus sp. nov., and Fervidibacillus halotolerans sp. nov., isolated from tidal flat sediments.</title>
        <authorList>
            <person name="Kwon K.K."/>
            <person name="Yang S.-H."/>
        </authorList>
    </citation>
    <scope>NUCLEOTIDE SEQUENCE [LARGE SCALE GENOMIC DNA]</scope>
    <source>
        <strain evidence="16 17">DSM 23332</strain>
    </source>
</reference>
<evidence type="ECO:0000256" key="11">
    <source>
        <dbReference type="ARBA" id="ARBA00030399"/>
    </source>
</evidence>
<evidence type="ECO:0000256" key="5">
    <source>
        <dbReference type="ARBA" id="ARBA00022490"/>
    </source>
</evidence>
<dbReference type="InterPro" id="IPR023267">
    <property type="entry name" value="RCMT"/>
</dbReference>
<keyword evidence="7 14" id="KW-0489">Methyltransferase</keyword>
<dbReference type="RefSeq" id="WP_263060777.1">
    <property type="nucleotide sequence ID" value="NZ_JAOUSE010000002.1"/>
</dbReference>
<dbReference type="PROSITE" id="PS01153">
    <property type="entry name" value="NOL1_NOP2_SUN"/>
    <property type="match status" value="1"/>
</dbReference>
<dbReference type="InterPro" id="IPR048019">
    <property type="entry name" value="RsmB-like_N"/>
</dbReference>
<evidence type="ECO:0000256" key="4">
    <source>
        <dbReference type="ARBA" id="ARBA00012140"/>
    </source>
</evidence>
<dbReference type="SUPFAM" id="SSF48013">
    <property type="entry name" value="NusB-like"/>
    <property type="match status" value="1"/>
</dbReference>
<dbReference type="CDD" id="cd00620">
    <property type="entry name" value="Methyltransferase_Sun"/>
    <property type="match status" value="1"/>
</dbReference>
<feature type="domain" description="SAM-dependent MTase RsmB/NOP-type" evidence="15">
    <location>
        <begin position="169"/>
        <end position="445"/>
    </location>
</feature>
<feature type="binding site" evidence="14">
    <location>
        <position position="282"/>
    </location>
    <ligand>
        <name>S-adenosyl-L-methionine</name>
        <dbReference type="ChEBI" id="CHEBI:59789"/>
    </ligand>
</feature>
<evidence type="ECO:0000256" key="9">
    <source>
        <dbReference type="ARBA" id="ARBA00022691"/>
    </source>
</evidence>
<feature type="binding site" evidence="14">
    <location>
        <begin position="258"/>
        <end position="264"/>
    </location>
    <ligand>
        <name>S-adenosyl-L-methionine</name>
        <dbReference type="ChEBI" id="CHEBI:59789"/>
    </ligand>
</feature>
<feature type="active site" description="Nucleophile" evidence="14">
    <location>
        <position position="381"/>
    </location>
</feature>
<dbReference type="InterPro" id="IPR054728">
    <property type="entry name" value="RsmB-like_ferredoxin"/>
</dbReference>
<sequence length="446" mass="50846">MGNNVREAAVEVLVQVEKQGAYSNLLINSTIEKNRFSSLDASLLTELCYGTMQRRMTLDFFLKPFIKKQKRIDPWVQQLLRISVYQFVFLDKIPDHAIIHQAVNIAKRRGNKGISGFINGVLRSIQREGVPSFDTIQDPIERLSIETSHPIWLVKRWVDQYGFDITRQMCEENLNPSKQTARVNTLHTTVDCVLKELEREGFHVEKSRAIPEAIKSVRGNLVKSKAFQKGSITIQDESSMIVAYCVAPKENEKILDTCAAPGGKTTHMAEKMNNQGEIFALDIHKHKIKLIQENAKRLHITNIHTRQMDAREVGQQFEKESFDRILVDAPCSGLGVLKGKPEIKYSKTEEDIKRLAKIQINILQSAAQLVKPGGILVYSTCTVDKEENEGVAKKFLQLNPDFIGDTEIVDRVPEKIKPFVREYDIELLPQNLHSDGFYIACFRKKR</sequence>
<evidence type="ECO:0000256" key="8">
    <source>
        <dbReference type="ARBA" id="ARBA00022679"/>
    </source>
</evidence>
<dbReference type="PANTHER" id="PTHR22807:SF53">
    <property type="entry name" value="RIBOSOMAL RNA SMALL SUBUNIT METHYLTRANSFERASE B-RELATED"/>
    <property type="match status" value="1"/>
</dbReference>
<evidence type="ECO:0000256" key="2">
    <source>
        <dbReference type="ARBA" id="ARBA00004496"/>
    </source>
</evidence>
<evidence type="ECO:0000256" key="3">
    <source>
        <dbReference type="ARBA" id="ARBA00007494"/>
    </source>
</evidence>
<dbReference type="InterPro" id="IPR035926">
    <property type="entry name" value="NusB-like_sf"/>
</dbReference>
<evidence type="ECO:0000256" key="13">
    <source>
        <dbReference type="ARBA" id="ARBA00047283"/>
    </source>
</evidence>
<dbReference type="EC" id="2.1.1.176" evidence="4"/>
<keyword evidence="6" id="KW-0698">rRNA processing</keyword>
<dbReference type="Pfam" id="PF22458">
    <property type="entry name" value="RsmF-B_ferredox"/>
    <property type="match status" value="1"/>
</dbReference>
<dbReference type="InterPro" id="IPR018314">
    <property type="entry name" value="RsmB/NOL1/NOP2-like_CS"/>
</dbReference>
<dbReference type="InterPro" id="IPR004573">
    <property type="entry name" value="rRNA_ssu_MeTfrase_B"/>
</dbReference>
<dbReference type="Gene3D" id="3.30.70.1170">
    <property type="entry name" value="Sun protein, domain 3"/>
    <property type="match status" value="1"/>
</dbReference>
<dbReference type="EMBL" id="JAOUSE010000002">
    <property type="protein sequence ID" value="MCU9593139.1"/>
    <property type="molecule type" value="Genomic_DNA"/>
</dbReference>
<evidence type="ECO:0000256" key="1">
    <source>
        <dbReference type="ARBA" id="ARBA00002724"/>
    </source>
</evidence>
<dbReference type="GO" id="GO:0008168">
    <property type="term" value="F:methyltransferase activity"/>
    <property type="evidence" value="ECO:0007669"/>
    <property type="project" value="UniProtKB-KW"/>
</dbReference>
<accession>A0ABT2WBS8</accession>
<dbReference type="Gene3D" id="1.10.940.10">
    <property type="entry name" value="NusB-like"/>
    <property type="match status" value="1"/>
</dbReference>
<dbReference type="InterPro" id="IPR049560">
    <property type="entry name" value="MeTrfase_RsmB-F_NOP2_cat"/>
</dbReference>
<comment type="caution">
    <text evidence="16">The sequence shown here is derived from an EMBL/GenBank/DDBJ whole genome shotgun (WGS) entry which is preliminary data.</text>
</comment>
<dbReference type="Gene3D" id="3.40.50.150">
    <property type="entry name" value="Vaccinia Virus protein VP39"/>
    <property type="match status" value="1"/>
</dbReference>
<dbReference type="InterPro" id="IPR029063">
    <property type="entry name" value="SAM-dependent_MTases_sf"/>
</dbReference>
<feature type="binding site" evidence="14">
    <location>
        <position position="309"/>
    </location>
    <ligand>
        <name>S-adenosyl-L-methionine</name>
        <dbReference type="ChEBI" id="CHEBI:59789"/>
    </ligand>
</feature>
<comment type="catalytic activity">
    <reaction evidence="13">
        <text>cytidine(967) in 16S rRNA + S-adenosyl-L-methionine = 5-methylcytidine(967) in 16S rRNA + S-adenosyl-L-homocysteine + H(+)</text>
        <dbReference type="Rhea" id="RHEA:42748"/>
        <dbReference type="Rhea" id="RHEA-COMP:10219"/>
        <dbReference type="Rhea" id="RHEA-COMP:10220"/>
        <dbReference type="ChEBI" id="CHEBI:15378"/>
        <dbReference type="ChEBI" id="CHEBI:57856"/>
        <dbReference type="ChEBI" id="CHEBI:59789"/>
        <dbReference type="ChEBI" id="CHEBI:74483"/>
        <dbReference type="ChEBI" id="CHEBI:82748"/>
        <dbReference type="EC" id="2.1.1.176"/>
    </reaction>
</comment>
<evidence type="ECO:0000256" key="6">
    <source>
        <dbReference type="ARBA" id="ARBA00022552"/>
    </source>
</evidence>
<evidence type="ECO:0000313" key="16">
    <source>
        <dbReference type="EMBL" id="MCU9593139.1"/>
    </source>
</evidence>
<evidence type="ECO:0000256" key="10">
    <source>
        <dbReference type="ARBA" id="ARBA00022884"/>
    </source>
</evidence>
<name>A0ABT2WBS8_9BACI</name>
<keyword evidence="5" id="KW-0963">Cytoplasm</keyword>
<dbReference type="InterPro" id="IPR001678">
    <property type="entry name" value="MeTrfase_RsmB-F_NOP2_dom"/>
</dbReference>
<dbReference type="CDD" id="cd02440">
    <property type="entry name" value="AdoMet_MTases"/>
    <property type="match status" value="1"/>
</dbReference>
<protein>
    <recommendedName>
        <fullName evidence="4">16S rRNA (cytosine(967)-C(5))-methyltransferase</fullName>
        <ecNumber evidence="4">2.1.1.176</ecNumber>
    </recommendedName>
    <alternativeName>
        <fullName evidence="11">16S rRNA m5C967 methyltransferase</fullName>
    </alternativeName>
    <alternativeName>
        <fullName evidence="12">rRNA (cytosine-C(5)-)-methyltransferase RsmB</fullName>
    </alternativeName>
</protein>
<dbReference type="InterPro" id="IPR006027">
    <property type="entry name" value="NusB_RsmB_TIM44"/>
</dbReference>
<dbReference type="Pfam" id="PF01029">
    <property type="entry name" value="NusB"/>
    <property type="match status" value="1"/>
</dbReference>
<keyword evidence="10 14" id="KW-0694">RNA-binding</keyword>
<proteinExistence type="inferred from homology"/>
<keyword evidence="8 14" id="KW-0808">Transferase</keyword>
<evidence type="ECO:0000256" key="7">
    <source>
        <dbReference type="ARBA" id="ARBA00022603"/>
    </source>
</evidence>
<dbReference type="NCBIfam" id="TIGR00563">
    <property type="entry name" value="rsmB"/>
    <property type="match status" value="1"/>
</dbReference>
<comment type="similarity">
    <text evidence="3 14">Belongs to the class I-like SAM-binding methyltransferase superfamily. RsmB/NOP family.</text>
</comment>
<evidence type="ECO:0000259" key="15">
    <source>
        <dbReference type="PROSITE" id="PS51686"/>
    </source>
</evidence>
<dbReference type="Proteomes" id="UP001208656">
    <property type="component" value="Unassembled WGS sequence"/>
</dbReference>
<comment type="subcellular location">
    <subcellularLocation>
        <location evidence="2">Cytoplasm</location>
    </subcellularLocation>
</comment>
<dbReference type="NCBIfam" id="NF011494">
    <property type="entry name" value="PRK14902.1"/>
    <property type="match status" value="1"/>
</dbReference>
<keyword evidence="17" id="KW-1185">Reference proteome</keyword>
<feature type="binding site" evidence="14">
    <location>
        <position position="328"/>
    </location>
    <ligand>
        <name>S-adenosyl-L-methionine</name>
        <dbReference type="ChEBI" id="CHEBI:59789"/>
    </ligand>
</feature>
<dbReference type="Pfam" id="PF01189">
    <property type="entry name" value="Methyltr_RsmB-F"/>
    <property type="match status" value="1"/>
</dbReference>
<evidence type="ECO:0000256" key="12">
    <source>
        <dbReference type="ARBA" id="ARBA00031088"/>
    </source>
</evidence>
<dbReference type="PROSITE" id="PS51686">
    <property type="entry name" value="SAM_MT_RSMB_NOP"/>
    <property type="match status" value="1"/>
</dbReference>
<dbReference type="PANTHER" id="PTHR22807">
    <property type="entry name" value="NOP2 YEAST -RELATED NOL1/NOP2/FMU SUN DOMAIN-CONTAINING"/>
    <property type="match status" value="1"/>
</dbReference>
<evidence type="ECO:0000256" key="14">
    <source>
        <dbReference type="PROSITE-ProRule" id="PRU01023"/>
    </source>
</evidence>
<dbReference type="SUPFAM" id="SSF53335">
    <property type="entry name" value="S-adenosyl-L-methionine-dependent methyltransferases"/>
    <property type="match status" value="1"/>
</dbReference>
<organism evidence="16 17">
    <name type="scientific">Pallidibacillus thermolactis</name>
    <dbReference type="NCBI Taxonomy" id="251051"/>
    <lineage>
        <taxon>Bacteria</taxon>
        <taxon>Bacillati</taxon>
        <taxon>Bacillota</taxon>
        <taxon>Bacilli</taxon>
        <taxon>Bacillales</taxon>
        <taxon>Bacillaceae</taxon>
        <taxon>Pallidibacillus</taxon>
    </lineage>
</organism>
<keyword evidence="9 14" id="KW-0949">S-adenosyl-L-methionine</keyword>
<dbReference type="GO" id="GO:0032259">
    <property type="term" value="P:methylation"/>
    <property type="evidence" value="ECO:0007669"/>
    <property type="project" value="UniProtKB-KW"/>
</dbReference>
<gene>
    <name evidence="16" type="primary">rsmB</name>
    <name evidence="16" type="ORF">OEV82_01545</name>
</gene>
<comment type="function">
    <text evidence="1">Specifically methylates the cytosine at position 967 (m5C967) of 16S rRNA.</text>
</comment>